<feature type="transmembrane region" description="Helical" evidence="1">
    <location>
        <begin position="181"/>
        <end position="199"/>
    </location>
</feature>
<evidence type="ECO:0000313" key="3">
    <source>
        <dbReference type="Proteomes" id="UP000026915"/>
    </source>
</evidence>
<proteinExistence type="predicted"/>
<evidence type="ECO:0008006" key="4">
    <source>
        <dbReference type="Google" id="ProtNLM"/>
    </source>
</evidence>
<evidence type="ECO:0000313" key="2">
    <source>
        <dbReference type="EMBL" id="EOY02346.1"/>
    </source>
</evidence>
<dbReference type="Proteomes" id="UP000026915">
    <property type="component" value="Chromosome 4"/>
</dbReference>
<dbReference type="Gramene" id="EOY02346">
    <property type="protein sequence ID" value="EOY02346"/>
    <property type="gene ID" value="TCM_016855"/>
</dbReference>
<gene>
    <name evidence="2" type="ORF">TCM_016855</name>
</gene>
<keyword evidence="1" id="KW-0812">Transmembrane</keyword>
<feature type="transmembrane region" description="Helical" evidence="1">
    <location>
        <begin position="266"/>
        <end position="293"/>
    </location>
</feature>
<dbReference type="AlphaFoldDB" id="A0A061EBN7"/>
<dbReference type="HOGENOM" id="CLU_058910_0_0_1"/>
<protein>
    <recommendedName>
        <fullName evidence="4">Transmembrane protein</fullName>
    </recommendedName>
</protein>
<dbReference type="InParanoid" id="A0A061EBN7"/>
<keyword evidence="1" id="KW-1133">Transmembrane helix</keyword>
<evidence type="ECO:0000256" key="1">
    <source>
        <dbReference type="SAM" id="Phobius"/>
    </source>
</evidence>
<dbReference type="OMA" id="YIEWSAV"/>
<sequence>MENSSTVMKERLGFFEIIKDSLKIAFKNPNFILFTFLTSLPLFCFLVLYEIILQYVLIETGKILQEAADPFQIFGDGYERLVDIENLLGKVSSKVLLLGFIHLGIIHFLDLFNTIATVDVASIIYAGEKSISLKDMLCRPVKETRFKGPLITSICSLCLAFLILLGLLSFATYIYITSADVLFMMLFVVLFIALLAKFMEWSSIWNMGIVISILEEKQGDVALLVSSYLSRRNRAYGFFIMFGFFAWRLALRFSCLYQGWDNGGSTIVVTVGHIGLVCLANLFKWVAIMVYFYGCKKQSSYQYTDEEEAKFRNDLQAEPI</sequence>
<dbReference type="EMBL" id="CM001882">
    <property type="protein sequence ID" value="EOY02346.1"/>
    <property type="molecule type" value="Genomic_DNA"/>
</dbReference>
<dbReference type="PANTHER" id="PTHR36714">
    <property type="entry name" value="T23E23.1"/>
    <property type="match status" value="1"/>
</dbReference>
<organism evidence="2 3">
    <name type="scientific">Theobroma cacao</name>
    <name type="common">Cacao</name>
    <name type="synonym">Cocoa</name>
    <dbReference type="NCBI Taxonomy" id="3641"/>
    <lineage>
        <taxon>Eukaryota</taxon>
        <taxon>Viridiplantae</taxon>
        <taxon>Streptophyta</taxon>
        <taxon>Embryophyta</taxon>
        <taxon>Tracheophyta</taxon>
        <taxon>Spermatophyta</taxon>
        <taxon>Magnoliopsida</taxon>
        <taxon>eudicotyledons</taxon>
        <taxon>Gunneridae</taxon>
        <taxon>Pentapetalae</taxon>
        <taxon>rosids</taxon>
        <taxon>malvids</taxon>
        <taxon>Malvales</taxon>
        <taxon>Malvaceae</taxon>
        <taxon>Byttnerioideae</taxon>
        <taxon>Theobroma</taxon>
    </lineage>
</organism>
<dbReference type="PANTHER" id="PTHR36714:SF2">
    <property type="entry name" value="TRANSMEMBRANE PROTEIN"/>
    <property type="match status" value="1"/>
</dbReference>
<keyword evidence="1" id="KW-0472">Membrane</keyword>
<feature type="transmembrane region" description="Helical" evidence="1">
    <location>
        <begin position="31"/>
        <end position="52"/>
    </location>
</feature>
<dbReference type="eggNOG" id="ENOG502S0G6">
    <property type="taxonomic scope" value="Eukaryota"/>
</dbReference>
<accession>A0A061EBN7</accession>
<keyword evidence="3" id="KW-1185">Reference proteome</keyword>
<feature type="transmembrane region" description="Helical" evidence="1">
    <location>
        <begin position="95"/>
        <end position="127"/>
    </location>
</feature>
<reference evidence="2 3" key="1">
    <citation type="journal article" date="2013" name="Genome Biol.">
        <title>The genome sequence of the most widely cultivated cacao type and its use to identify candidate genes regulating pod color.</title>
        <authorList>
            <person name="Motamayor J.C."/>
            <person name="Mockaitis K."/>
            <person name="Schmutz J."/>
            <person name="Haiminen N."/>
            <person name="Iii D.L."/>
            <person name="Cornejo O."/>
            <person name="Findley S.D."/>
            <person name="Zheng P."/>
            <person name="Utro F."/>
            <person name="Royaert S."/>
            <person name="Saski C."/>
            <person name="Jenkins J."/>
            <person name="Podicheti R."/>
            <person name="Zhao M."/>
            <person name="Scheffler B.E."/>
            <person name="Stack J.C."/>
            <person name="Feltus F.A."/>
            <person name="Mustiga G.M."/>
            <person name="Amores F."/>
            <person name="Phillips W."/>
            <person name="Marelli J.P."/>
            <person name="May G.D."/>
            <person name="Shapiro H."/>
            <person name="Ma J."/>
            <person name="Bustamante C.D."/>
            <person name="Schnell R.J."/>
            <person name="Main D."/>
            <person name="Gilbert D."/>
            <person name="Parida L."/>
            <person name="Kuhn D.N."/>
        </authorList>
    </citation>
    <scope>NUCLEOTIDE SEQUENCE [LARGE SCALE GENOMIC DNA]</scope>
    <source>
        <strain evidence="3">cv. Matina 1-6</strain>
    </source>
</reference>
<feature type="transmembrane region" description="Helical" evidence="1">
    <location>
        <begin position="148"/>
        <end position="175"/>
    </location>
</feature>
<name>A0A061EBN7_THECC</name>
<feature type="transmembrane region" description="Helical" evidence="1">
    <location>
        <begin position="236"/>
        <end position="260"/>
    </location>
</feature>
<dbReference type="FunCoup" id="A0A061EBN7">
    <property type="interactions" value="23"/>
</dbReference>